<dbReference type="GO" id="GO:0051256">
    <property type="term" value="P:mitotic spindle midzone assembly"/>
    <property type="evidence" value="ECO:0007669"/>
    <property type="project" value="TreeGrafter"/>
</dbReference>
<dbReference type="GO" id="GO:0005737">
    <property type="term" value="C:cytoplasm"/>
    <property type="evidence" value="ECO:0007669"/>
    <property type="project" value="TreeGrafter"/>
</dbReference>
<evidence type="ECO:0000256" key="1">
    <source>
        <dbReference type="SAM" id="Coils"/>
    </source>
</evidence>
<dbReference type="PANTHER" id="PTHR19321">
    <property type="entry name" value="PROTEIN REGULATOR OF CYTOKINESIS 1 PRC1-RELATED"/>
    <property type="match status" value="1"/>
</dbReference>
<evidence type="ECO:0000313" key="3">
    <source>
        <dbReference type="EMBL" id="CDW18906.1"/>
    </source>
</evidence>
<dbReference type="SUPFAM" id="SSF69989">
    <property type="entry name" value="C-terminal domain of PLC-beta"/>
    <property type="match status" value="1"/>
</dbReference>
<evidence type="ECO:0008006" key="4">
    <source>
        <dbReference type="Google" id="ProtNLM"/>
    </source>
</evidence>
<dbReference type="GO" id="GO:0008017">
    <property type="term" value="F:microtubule binding"/>
    <property type="evidence" value="ECO:0007669"/>
    <property type="project" value="InterPro"/>
</dbReference>
<dbReference type="InterPro" id="IPR007145">
    <property type="entry name" value="MAP65_Ase1_PRC1"/>
</dbReference>
<organism evidence="3">
    <name type="scientific">Lepeophtheirus salmonis</name>
    <name type="common">Salmon louse</name>
    <name type="synonym">Caligus salmonis</name>
    <dbReference type="NCBI Taxonomy" id="72036"/>
    <lineage>
        <taxon>Eukaryota</taxon>
        <taxon>Metazoa</taxon>
        <taxon>Ecdysozoa</taxon>
        <taxon>Arthropoda</taxon>
        <taxon>Crustacea</taxon>
        <taxon>Multicrustacea</taxon>
        <taxon>Hexanauplia</taxon>
        <taxon>Copepoda</taxon>
        <taxon>Siphonostomatoida</taxon>
        <taxon>Caligidae</taxon>
        <taxon>Lepeophtheirus</taxon>
    </lineage>
</organism>
<dbReference type="EMBL" id="HACA01001545">
    <property type="protein sequence ID" value="CDW18906.1"/>
    <property type="molecule type" value="Transcribed_RNA"/>
</dbReference>
<dbReference type="PANTHER" id="PTHR19321:SF41">
    <property type="entry name" value="FASCETTO-RELATED"/>
    <property type="match status" value="1"/>
</dbReference>
<evidence type="ECO:0000256" key="2">
    <source>
        <dbReference type="SAM" id="MobiDB-lite"/>
    </source>
</evidence>
<feature type="compositionally biased region" description="Low complexity" evidence="2">
    <location>
        <begin position="514"/>
        <end position="546"/>
    </location>
</feature>
<sequence>MDEKEKRSNLDLSDSFSSLSKESFLDSLSALSLKYGGSLWDLWVQMGCSSGSSGAYRVEVVHNCLEEKFKAMMQEEEGHRSALFKNIEEHYKKLYSLSKELGISLEEPPADLSIIFLEKDLRDKVEKLAKKKKERLSQLASILKQDVKLCGMLAEEPHSMTLQNIPSKEEEVSLKEHVLHLTQLKQQRLSSLKAYKKSFAHLMMQLDSEPANSLERAIFCETDESFLPLSLARLASVANTIQRLESQVQQNMREAERLRCRIRDIATKLELDEREISDFLHENAGFSPNELKELQFRLDELELLKMQHMERFIVSSRKELREWWNKCFYNEKQQSLFSPFYSTIYSEELLSEHEEEIEKIKTYYYNNESLFHMVEQRHALWEKKLELEKKAKDPNRFNCKSTEFLKEEKDRKRVEKQLPKIEKSLEDAMEDYKLENGIEFLIGGLPYQTYMEIQIKEHEDSIQREKVKKANAKKQLLIQESRYGSTPAKLNSTKRKAPNTVDNNVTKKYKSDVTRGTVNSTRSSTRSTLTRSTSARSNSTRSNVSRRLNIPQSSFVVGSSEFKMTLRSLGDKDPFLNPRAINANSTLQTEMTPHNIKKTPRTALTTGGRAFNRRSRSAVQLSSKKSPVLNVTAKKSLFKTPSSKRVLTPINSAIKSSTLRARKKL</sequence>
<dbReference type="Gene3D" id="1.20.58.1520">
    <property type="match status" value="1"/>
</dbReference>
<dbReference type="Pfam" id="PF03999">
    <property type="entry name" value="MAP65_ASE1"/>
    <property type="match status" value="1"/>
</dbReference>
<keyword evidence="1" id="KW-0175">Coiled coil</keyword>
<proteinExistence type="predicted"/>
<reference evidence="3" key="1">
    <citation type="submission" date="2014-05" db="EMBL/GenBank/DDBJ databases">
        <authorList>
            <person name="Chronopoulou M."/>
        </authorList>
    </citation>
    <scope>NUCLEOTIDE SEQUENCE</scope>
    <source>
        <tissue evidence="3">Whole organism</tissue>
    </source>
</reference>
<dbReference type="AlphaFoldDB" id="A0A0K2T0A5"/>
<dbReference type="GO" id="GO:1990023">
    <property type="term" value="C:mitotic spindle midzone"/>
    <property type="evidence" value="ECO:0007669"/>
    <property type="project" value="TreeGrafter"/>
</dbReference>
<feature type="coiled-coil region" evidence="1">
    <location>
        <begin position="234"/>
        <end position="311"/>
    </location>
</feature>
<protein>
    <recommendedName>
        <fullName evidence="4">Protein regulator of cytokinesis 1</fullName>
    </recommendedName>
</protein>
<name>A0A0K2T0A5_LEPSM</name>
<dbReference type="OrthoDB" id="642895at2759"/>
<accession>A0A0K2T0A5</accession>
<feature type="region of interest" description="Disordered" evidence="2">
    <location>
        <begin position="511"/>
        <end position="546"/>
    </location>
</feature>